<accession>A0ACC2DXW2</accession>
<evidence type="ECO:0000313" key="1">
    <source>
        <dbReference type="EMBL" id="KAJ7558998.1"/>
    </source>
</evidence>
<dbReference type="Proteomes" id="UP001162992">
    <property type="component" value="Chromosome 4"/>
</dbReference>
<dbReference type="EMBL" id="CM055095">
    <property type="protein sequence ID" value="KAJ7558998.1"/>
    <property type="molecule type" value="Genomic_DNA"/>
</dbReference>
<reference evidence="2" key="1">
    <citation type="journal article" date="2024" name="Proc. Natl. Acad. Sci. U.S.A.">
        <title>Extraordinary preservation of gene collinearity over three hundred million years revealed in homosporous lycophytes.</title>
        <authorList>
            <person name="Li C."/>
            <person name="Wickell D."/>
            <person name="Kuo L.Y."/>
            <person name="Chen X."/>
            <person name="Nie B."/>
            <person name="Liao X."/>
            <person name="Peng D."/>
            <person name="Ji J."/>
            <person name="Jenkins J."/>
            <person name="Williams M."/>
            <person name="Shu S."/>
            <person name="Plott C."/>
            <person name="Barry K."/>
            <person name="Rajasekar S."/>
            <person name="Grimwood J."/>
            <person name="Han X."/>
            <person name="Sun S."/>
            <person name="Hou Z."/>
            <person name="He W."/>
            <person name="Dai G."/>
            <person name="Sun C."/>
            <person name="Schmutz J."/>
            <person name="Leebens-Mack J.H."/>
            <person name="Li F.W."/>
            <person name="Wang L."/>
        </authorList>
    </citation>
    <scope>NUCLEOTIDE SEQUENCE [LARGE SCALE GENOMIC DNA]</scope>
    <source>
        <strain evidence="2">cv. PW_Plant_1</strain>
    </source>
</reference>
<keyword evidence="2" id="KW-1185">Reference proteome</keyword>
<organism evidence="1 2">
    <name type="scientific">Diphasiastrum complanatum</name>
    <name type="common">Issler's clubmoss</name>
    <name type="synonym">Lycopodium complanatum</name>
    <dbReference type="NCBI Taxonomy" id="34168"/>
    <lineage>
        <taxon>Eukaryota</taxon>
        <taxon>Viridiplantae</taxon>
        <taxon>Streptophyta</taxon>
        <taxon>Embryophyta</taxon>
        <taxon>Tracheophyta</taxon>
        <taxon>Lycopodiopsida</taxon>
        <taxon>Lycopodiales</taxon>
        <taxon>Lycopodiaceae</taxon>
        <taxon>Lycopodioideae</taxon>
        <taxon>Diphasiastrum</taxon>
    </lineage>
</organism>
<comment type="caution">
    <text evidence="1">The sequence shown here is derived from an EMBL/GenBank/DDBJ whole genome shotgun (WGS) entry which is preliminary data.</text>
</comment>
<sequence>MRGIHLFRVSSNYLLGLQCIIIVILSDVFAIRFLISIWMWMLIDEPLADANASITSAAVRQLHFCSFCISASIKSGSSSISSSHEKEWRHFLEVILSFLVWRARWPSTSYMVLWCSRKPLGLKVSSSRYRPRGRIRQQRSLLRQVDEETRCGDFTAKVLQSAICIGSQICDRFISVTLEHQRIWS</sequence>
<name>A0ACC2DXW2_DIPCM</name>
<evidence type="ECO:0000313" key="2">
    <source>
        <dbReference type="Proteomes" id="UP001162992"/>
    </source>
</evidence>
<proteinExistence type="predicted"/>
<gene>
    <name evidence="1" type="ORF">O6H91_04G065000</name>
</gene>
<protein>
    <submittedName>
        <fullName evidence="1">Uncharacterized protein</fullName>
    </submittedName>
</protein>